<evidence type="ECO:0000313" key="2">
    <source>
        <dbReference type="EMBL" id="KAG5577907.1"/>
    </source>
</evidence>
<accession>A0A9J5WPK6</accession>
<keyword evidence="3" id="KW-1185">Reference proteome</keyword>
<evidence type="ECO:0008006" key="4">
    <source>
        <dbReference type="Google" id="ProtNLM"/>
    </source>
</evidence>
<feature type="compositionally biased region" description="Low complexity" evidence="1">
    <location>
        <begin position="205"/>
        <end position="214"/>
    </location>
</feature>
<dbReference type="GO" id="GO:0003677">
    <property type="term" value="F:DNA binding"/>
    <property type="evidence" value="ECO:0007669"/>
    <property type="project" value="InterPro"/>
</dbReference>
<dbReference type="GO" id="GO:0004519">
    <property type="term" value="F:endonuclease activity"/>
    <property type="evidence" value="ECO:0007669"/>
    <property type="project" value="InterPro"/>
</dbReference>
<proteinExistence type="predicted"/>
<dbReference type="PANTHER" id="PTHR46890:SF50">
    <property type="entry name" value="RNA-DIRECTED DNA POLYMERASE, EUKARYOTA, REVERSE TRANSCRIPTASE ZINC-BINDING DOMAIN PROTEIN-RELATED"/>
    <property type="match status" value="1"/>
</dbReference>
<dbReference type="EMBL" id="JACXVP010000011">
    <property type="protein sequence ID" value="KAG5577907.1"/>
    <property type="molecule type" value="Genomic_DNA"/>
</dbReference>
<dbReference type="InterPro" id="IPR052343">
    <property type="entry name" value="Retrotransposon-Effector_Assoc"/>
</dbReference>
<organism evidence="2 3">
    <name type="scientific">Solanum commersonii</name>
    <name type="common">Commerson's wild potato</name>
    <name type="synonym">Commerson's nightshade</name>
    <dbReference type="NCBI Taxonomy" id="4109"/>
    <lineage>
        <taxon>Eukaryota</taxon>
        <taxon>Viridiplantae</taxon>
        <taxon>Streptophyta</taxon>
        <taxon>Embryophyta</taxon>
        <taxon>Tracheophyta</taxon>
        <taxon>Spermatophyta</taxon>
        <taxon>Magnoliopsida</taxon>
        <taxon>eudicotyledons</taxon>
        <taxon>Gunneridae</taxon>
        <taxon>Pentapetalae</taxon>
        <taxon>asterids</taxon>
        <taxon>lamiids</taxon>
        <taxon>Solanales</taxon>
        <taxon>Solanaceae</taxon>
        <taxon>Solanoideae</taxon>
        <taxon>Solaneae</taxon>
        <taxon>Solanum</taxon>
    </lineage>
</organism>
<reference evidence="2 3" key="1">
    <citation type="submission" date="2020-09" db="EMBL/GenBank/DDBJ databases">
        <title>De no assembly of potato wild relative species, Solanum commersonii.</title>
        <authorList>
            <person name="Cho K."/>
        </authorList>
    </citation>
    <scope>NUCLEOTIDE SEQUENCE [LARGE SCALE GENOMIC DNA]</scope>
    <source>
        <strain evidence="2">LZ3.2</strain>
        <tissue evidence="2">Leaf</tissue>
    </source>
</reference>
<feature type="region of interest" description="Disordered" evidence="1">
    <location>
        <begin position="202"/>
        <end position="248"/>
    </location>
</feature>
<dbReference type="OrthoDB" id="1305336at2759"/>
<evidence type="ECO:0000313" key="3">
    <source>
        <dbReference type="Proteomes" id="UP000824120"/>
    </source>
</evidence>
<dbReference type="GO" id="GO:0006281">
    <property type="term" value="P:DNA repair"/>
    <property type="evidence" value="ECO:0007669"/>
    <property type="project" value="InterPro"/>
</dbReference>
<feature type="compositionally biased region" description="Acidic residues" evidence="1">
    <location>
        <begin position="218"/>
        <end position="228"/>
    </location>
</feature>
<feature type="compositionally biased region" description="Acidic residues" evidence="1">
    <location>
        <begin position="235"/>
        <end position="248"/>
    </location>
</feature>
<dbReference type="PROSITE" id="PS00726">
    <property type="entry name" value="AP_NUCLEASE_F1_1"/>
    <property type="match status" value="1"/>
</dbReference>
<dbReference type="Proteomes" id="UP000824120">
    <property type="component" value="Chromosome 11"/>
</dbReference>
<comment type="caution">
    <text evidence="2">The sequence shown here is derived from an EMBL/GenBank/DDBJ whole genome shotgun (WGS) entry which is preliminary data.</text>
</comment>
<dbReference type="InterPro" id="IPR020847">
    <property type="entry name" value="AP_endonuclease_F1_BS"/>
</dbReference>
<dbReference type="AlphaFoldDB" id="A0A9J5WPK6"/>
<sequence length="248" mass="28712">MGDWKADIICLQETKLQGGITELVRQIWGDRWVKMACLEASGTRGGVMDDLERNFDEEEVSRSLKQCAVDKAPRPDGFTLGSYIKCWEVVKSDIMKTCQHFYDQRRFERSFNATSIALIPKKKLAFIKGRQIMDLVLIANEAIDYRSSLKKPGILCKLVIEKTYDHVNWDFLTSMLEKMGFDLKWRQCIKFCISRALDKGKGVQTTSTSSSRTRTLIDEESEEQEDEEQYNHDQEDVDLQDLDNLEEE</sequence>
<evidence type="ECO:0000256" key="1">
    <source>
        <dbReference type="SAM" id="MobiDB-lite"/>
    </source>
</evidence>
<gene>
    <name evidence="2" type="ORF">H5410_058041</name>
</gene>
<protein>
    <recommendedName>
        <fullName evidence="4">Reverse transcriptase domain-containing protein</fullName>
    </recommendedName>
</protein>
<dbReference type="PANTHER" id="PTHR46890">
    <property type="entry name" value="NON-LTR RETROLELEMENT REVERSE TRANSCRIPTASE-LIKE PROTEIN-RELATED"/>
    <property type="match status" value="1"/>
</dbReference>
<name>A0A9J5WPK6_SOLCO</name>